<feature type="active site" evidence="5">
    <location>
        <position position="139"/>
    </location>
</feature>
<dbReference type="InterPro" id="IPR014718">
    <property type="entry name" value="GH-type_carb-bd"/>
</dbReference>
<dbReference type="Gene3D" id="2.70.98.10">
    <property type="match status" value="1"/>
</dbReference>
<comment type="similarity">
    <text evidence="2 4">Belongs to the glucose-6-phosphate 1-epimerase family.</text>
</comment>
<evidence type="ECO:0000256" key="3">
    <source>
        <dbReference type="ARBA" id="ARBA00023235"/>
    </source>
</evidence>
<dbReference type="PANTHER" id="PTHR11122:SF13">
    <property type="entry name" value="GLUCOSE-6-PHOSPHATE 1-EPIMERASE"/>
    <property type="match status" value="1"/>
</dbReference>
<sequence length="272" mass="30081">MITTLRTADGAQVQIAHNGAQVISWIPANQPEQLFLSKTSSSDAGAALRGGVPVIFPQFASLGLLPKHGFARTQLWHKRASDHPDRAVFELRDNEITRAIWPHAFWAELTVTLSGAELEIELAIHNTGNTEFSFTCALHTYLRVEHIEQVRVIGLQGTHYRDSVIGVENCVEMDEVLTIHGQVDRIYMNAPTRLDVQQARQRLAVFSNGFADAVVWNPGAELGRTLADLEPNGYERMLCVEAAAIAEPICLPIDATWRASQRLVVQPSARSI</sequence>
<proteinExistence type="inferred from homology"/>
<evidence type="ECO:0000313" key="7">
    <source>
        <dbReference type="Proteomes" id="UP000237839"/>
    </source>
</evidence>
<dbReference type="InterPro" id="IPR025532">
    <property type="entry name" value="G6P_1-epimerase"/>
</dbReference>
<dbReference type="OrthoDB" id="9790727at2"/>
<dbReference type="GO" id="GO:0005737">
    <property type="term" value="C:cytoplasm"/>
    <property type="evidence" value="ECO:0007669"/>
    <property type="project" value="TreeGrafter"/>
</dbReference>
<protein>
    <recommendedName>
        <fullName evidence="4">Putative glucose-6-phosphate 1-epimerase</fullName>
        <ecNumber evidence="4">5.1.3.15</ecNumber>
    </recommendedName>
</protein>
<dbReference type="PANTHER" id="PTHR11122">
    <property type="entry name" value="APOSPORY-ASSOCIATED PROTEIN C-RELATED"/>
    <property type="match status" value="1"/>
</dbReference>
<dbReference type="EMBL" id="PUGF01000006">
    <property type="protein sequence ID" value="PRC93690.1"/>
    <property type="molecule type" value="Genomic_DNA"/>
</dbReference>
<dbReference type="GO" id="GO:0047938">
    <property type="term" value="F:glucose-6-phosphate 1-epimerase activity"/>
    <property type="evidence" value="ECO:0007669"/>
    <property type="project" value="UniProtKB-UniRule"/>
</dbReference>
<evidence type="ECO:0000256" key="1">
    <source>
        <dbReference type="ARBA" id="ARBA00001096"/>
    </source>
</evidence>
<dbReference type="GO" id="GO:0005975">
    <property type="term" value="P:carbohydrate metabolic process"/>
    <property type="evidence" value="ECO:0007669"/>
    <property type="project" value="InterPro"/>
</dbReference>
<dbReference type="InterPro" id="IPR011013">
    <property type="entry name" value="Gal_mutarotase_sf_dom"/>
</dbReference>
<evidence type="ECO:0000256" key="5">
    <source>
        <dbReference type="PIRSR" id="PIRSR016020-1"/>
    </source>
</evidence>
<evidence type="ECO:0000256" key="4">
    <source>
        <dbReference type="PIRNR" id="PIRNR016020"/>
    </source>
</evidence>
<dbReference type="SUPFAM" id="SSF74650">
    <property type="entry name" value="Galactose mutarotase-like"/>
    <property type="match status" value="1"/>
</dbReference>
<reference evidence="6 7" key="1">
    <citation type="submission" date="2018-02" db="EMBL/GenBank/DDBJ databases">
        <title>Solimicrobium silvestre gen. nov., sp. nov., isolated from alpine forest soil.</title>
        <authorList>
            <person name="Margesin R."/>
            <person name="Albuquerque L."/>
            <person name="Zhang D.-C."/>
            <person name="Froufe H.J.C."/>
            <person name="Severino R."/>
            <person name="Roxo I."/>
            <person name="Egas C."/>
            <person name="Da Costa M.S."/>
        </authorList>
    </citation>
    <scope>NUCLEOTIDE SEQUENCE [LARGE SCALE GENOMIC DNA]</scope>
    <source>
        <strain evidence="6 7">S20-91</strain>
    </source>
</reference>
<feature type="active site" evidence="5">
    <location>
        <position position="241"/>
    </location>
</feature>
<organism evidence="6 7">
    <name type="scientific">Solimicrobium silvestre</name>
    <dbReference type="NCBI Taxonomy" id="2099400"/>
    <lineage>
        <taxon>Bacteria</taxon>
        <taxon>Pseudomonadati</taxon>
        <taxon>Pseudomonadota</taxon>
        <taxon>Betaproteobacteria</taxon>
        <taxon>Burkholderiales</taxon>
        <taxon>Oxalobacteraceae</taxon>
        <taxon>Solimicrobium</taxon>
    </lineage>
</organism>
<dbReference type="PIRSF" id="PIRSF016020">
    <property type="entry name" value="PHexose_mutarotase"/>
    <property type="match status" value="1"/>
</dbReference>
<name>A0A2S9H166_9BURK</name>
<dbReference type="CDD" id="cd09020">
    <property type="entry name" value="D-hex-6-P-epi_like"/>
    <property type="match status" value="1"/>
</dbReference>
<evidence type="ECO:0000256" key="2">
    <source>
        <dbReference type="ARBA" id="ARBA00005866"/>
    </source>
</evidence>
<dbReference type="Proteomes" id="UP000237839">
    <property type="component" value="Unassembled WGS sequence"/>
</dbReference>
<accession>A0A2S9H166</accession>
<comment type="caution">
    <text evidence="6">The sequence shown here is derived from an EMBL/GenBank/DDBJ whole genome shotgun (WGS) entry which is preliminary data.</text>
</comment>
<dbReference type="EC" id="5.1.3.15" evidence="4"/>
<comment type="catalytic activity">
    <reaction evidence="1">
        <text>alpha-D-glucose 6-phosphate = beta-D-glucose 6-phosphate</text>
        <dbReference type="Rhea" id="RHEA:16249"/>
        <dbReference type="ChEBI" id="CHEBI:58225"/>
        <dbReference type="ChEBI" id="CHEBI:58247"/>
        <dbReference type="EC" id="5.1.3.15"/>
    </reaction>
</comment>
<dbReference type="GO" id="GO:0030246">
    <property type="term" value="F:carbohydrate binding"/>
    <property type="evidence" value="ECO:0007669"/>
    <property type="project" value="UniProtKB-UniRule"/>
</dbReference>
<dbReference type="RefSeq" id="WP_105531352.1">
    <property type="nucleotide sequence ID" value="NZ_PUGF01000006.1"/>
</dbReference>
<dbReference type="Pfam" id="PF01263">
    <property type="entry name" value="Aldose_epim"/>
    <property type="match status" value="1"/>
</dbReference>
<dbReference type="AlphaFoldDB" id="A0A2S9H166"/>
<evidence type="ECO:0000313" key="6">
    <source>
        <dbReference type="EMBL" id="PRC93690.1"/>
    </source>
</evidence>
<keyword evidence="3 4" id="KW-0413">Isomerase</keyword>
<keyword evidence="7" id="KW-1185">Reference proteome</keyword>
<dbReference type="InterPro" id="IPR008183">
    <property type="entry name" value="Aldose_1/G6P_1-epimerase"/>
</dbReference>
<gene>
    <name evidence="6" type="ORF">S2091_1691</name>
</gene>